<evidence type="ECO:0000313" key="3">
    <source>
        <dbReference type="Proteomes" id="UP000317318"/>
    </source>
</evidence>
<keyword evidence="1" id="KW-1133">Transmembrane helix</keyword>
<sequence>MQSETKLSAFHFQFPKEAYQALCTSLVAFAIILTPIVGVGDETEFDQYGGNKSMISEATGFFRLEKFEDRHFLVTPEGHGYRALGINHFHNMSSKDYDAAIQQIKSWGFNAGCYQGPRWMWERYPYTKGINLVPVCVWKPASQFAFKDVFDPTFLTEMETAVRKVVEPQSDNKMLIGYFWTDIPIWSRMKNGGWIKFYKSLPADSAGGMKWRSWKAAHEGNDESEFLAVIAKQLYSKGYEIVRRYDKNHLILGDRYHQVDIPEAVVREALPYIDAISIQPTSREFNFKVFDQIYQQYKKPIYIADHVSSYATDAFPVTMGQAAGSADAYGAYYRRYVTAALSRPYMIGFNKCQYQDEPRPRLLKQGLLNVNEQPYPVVDRVREANYLALNHAYEGTEPRFAARIKNEERPDVADPTTPLRILAPASGAKLSTQADVVIRAAVDLEKLGGRQVRFYYVDKQWKLIGRDETAPFEVTWKSPPAGDWDIVVAVHGNDWKILSKSRVSVSVAEGSIATDASDAPPSSSVDTD</sequence>
<keyword evidence="3" id="KW-1185">Reference proteome</keyword>
<dbReference type="Gene3D" id="2.60.40.10">
    <property type="entry name" value="Immunoglobulins"/>
    <property type="match status" value="1"/>
</dbReference>
<evidence type="ECO:0000256" key="1">
    <source>
        <dbReference type="SAM" id="Phobius"/>
    </source>
</evidence>
<reference evidence="2 3" key="1">
    <citation type="submission" date="2019-02" db="EMBL/GenBank/DDBJ databases">
        <title>Deep-cultivation of Planctomycetes and their phenomic and genomic characterization uncovers novel biology.</title>
        <authorList>
            <person name="Wiegand S."/>
            <person name="Jogler M."/>
            <person name="Boedeker C."/>
            <person name="Pinto D."/>
            <person name="Vollmers J."/>
            <person name="Rivas-Marin E."/>
            <person name="Kohn T."/>
            <person name="Peeters S.H."/>
            <person name="Heuer A."/>
            <person name="Rast P."/>
            <person name="Oberbeckmann S."/>
            <person name="Bunk B."/>
            <person name="Jeske O."/>
            <person name="Meyerdierks A."/>
            <person name="Storesund J.E."/>
            <person name="Kallscheuer N."/>
            <person name="Luecker S."/>
            <person name="Lage O.M."/>
            <person name="Pohl T."/>
            <person name="Merkel B.J."/>
            <person name="Hornburger P."/>
            <person name="Mueller R.-W."/>
            <person name="Bruemmer F."/>
            <person name="Labrenz M."/>
            <person name="Spormann A.M."/>
            <person name="Op den Camp H."/>
            <person name="Overmann J."/>
            <person name="Amann R."/>
            <person name="Jetten M.S.M."/>
            <person name="Mascher T."/>
            <person name="Medema M.H."/>
            <person name="Devos D.P."/>
            <person name="Kaster A.-K."/>
            <person name="Ovreas L."/>
            <person name="Rohde M."/>
            <person name="Galperin M.Y."/>
            <person name="Jogler C."/>
        </authorList>
    </citation>
    <scope>NUCLEOTIDE SEQUENCE [LARGE SCALE GENOMIC DNA]</scope>
    <source>
        <strain evidence="2 3">Pan189</strain>
    </source>
</reference>
<evidence type="ECO:0000313" key="2">
    <source>
        <dbReference type="EMBL" id="QDT39695.1"/>
    </source>
</evidence>
<gene>
    <name evidence="2" type="ORF">Pan189_41040</name>
</gene>
<dbReference type="SUPFAM" id="SSF51445">
    <property type="entry name" value="(Trans)glycosidases"/>
    <property type="match status" value="1"/>
</dbReference>
<dbReference type="InterPro" id="IPR017853">
    <property type="entry name" value="GH"/>
</dbReference>
<dbReference type="RefSeq" id="WP_145365818.1">
    <property type="nucleotide sequence ID" value="NZ_CP036268.1"/>
</dbReference>
<name>A0A517R741_9PLAN</name>
<dbReference type="EMBL" id="CP036268">
    <property type="protein sequence ID" value="QDT39695.1"/>
    <property type="molecule type" value="Genomic_DNA"/>
</dbReference>
<dbReference type="Proteomes" id="UP000317318">
    <property type="component" value="Chromosome"/>
</dbReference>
<accession>A0A517R741</accession>
<organism evidence="2 3">
    <name type="scientific">Stratiformator vulcanicus</name>
    <dbReference type="NCBI Taxonomy" id="2527980"/>
    <lineage>
        <taxon>Bacteria</taxon>
        <taxon>Pseudomonadati</taxon>
        <taxon>Planctomycetota</taxon>
        <taxon>Planctomycetia</taxon>
        <taxon>Planctomycetales</taxon>
        <taxon>Planctomycetaceae</taxon>
        <taxon>Stratiformator</taxon>
    </lineage>
</organism>
<dbReference type="Gene3D" id="3.20.20.80">
    <property type="entry name" value="Glycosidases"/>
    <property type="match status" value="3"/>
</dbReference>
<dbReference type="KEGG" id="svp:Pan189_41040"/>
<proteinExistence type="predicted"/>
<keyword evidence="1" id="KW-0472">Membrane</keyword>
<dbReference type="OrthoDB" id="9760450at2"/>
<dbReference type="AlphaFoldDB" id="A0A517R741"/>
<feature type="transmembrane region" description="Helical" evidence="1">
    <location>
        <begin position="21"/>
        <end position="40"/>
    </location>
</feature>
<protein>
    <submittedName>
        <fullName evidence="2">Uncharacterized protein</fullName>
    </submittedName>
</protein>
<keyword evidence="1" id="KW-0812">Transmembrane</keyword>
<dbReference type="InterPro" id="IPR013783">
    <property type="entry name" value="Ig-like_fold"/>
</dbReference>